<evidence type="ECO:0000313" key="1">
    <source>
        <dbReference type="EMBL" id="EON75259.1"/>
    </source>
</evidence>
<sequence length="110" mass="12594">MAKWTVKWIRTADIQFVGILDYWVKRTKSTAYSKKLINLVSEKTLQIAKSPFLNKVTDFNDTRVAVVGNSSIYHKVANLEIIITAFWDNQQDPKKTYRGAKGSKIIENVS</sequence>
<dbReference type="Proteomes" id="UP000013909">
    <property type="component" value="Unassembled WGS sequence"/>
</dbReference>
<evidence type="ECO:0000313" key="2">
    <source>
        <dbReference type="Proteomes" id="UP000013909"/>
    </source>
</evidence>
<dbReference type="InterPro" id="IPR035093">
    <property type="entry name" value="RelE/ParE_toxin_dom_sf"/>
</dbReference>
<comment type="caution">
    <text evidence="1">The sequence shown here is derived from an EMBL/GenBank/DDBJ whole genome shotgun (WGS) entry which is preliminary data.</text>
</comment>
<keyword evidence="2" id="KW-1185">Reference proteome</keyword>
<evidence type="ECO:0008006" key="3">
    <source>
        <dbReference type="Google" id="ProtNLM"/>
    </source>
</evidence>
<reference evidence="1 2" key="1">
    <citation type="submission" date="2013-02" db="EMBL/GenBank/DDBJ databases">
        <title>A novel strain isolated from Lonar lake, Maharashtra, India.</title>
        <authorList>
            <person name="Singh A."/>
        </authorList>
    </citation>
    <scope>NUCLEOTIDE SEQUENCE [LARGE SCALE GENOMIC DNA]</scope>
    <source>
        <strain evidence="1 2">AK24</strain>
    </source>
</reference>
<dbReference type="Gene3D" id="3.30.2310.20">
    <property type="entry name" value="RelE-like"/>
    <property type="match status" value="1"/>
</dbReference>
<name>R7ZMM0_9BACT</name>
<accession>R7ZMM0</accession>
<dbReference type="STRING" id="1232681.ADIS_4430"/>
<dbReference type="EMBL" id="AQHR01000110">
    <property type="protein sequence ID" value="EON75259.1"/>
    <property type="molecule type" value="Genomic_DNA"/>
</dbReference>
<dbReference type="AlphaFoldDB" id="R7ZMM0"/>
<organism evidence="1 2">
    <name type="scientific">Lunatimonas lonarensis</name>
    <dbReference type="NCBI Taxonomy" id="1232681"/>
    <lineage>
        <taxon>Bacteria</taxon>
        <taxon>Pseudomonadati</taxon>
        <taxon>Bacteroidota</taxon>
        <taxon>Cytophagia</taxon>
        <taxon>Cytophagales</taxon>
        <taxon>Cyclobacteriaceae</taxon>
    </lineage>
</organism>
<protein>
    <recommendedName>
        <fullName evidence="3">Type II toxin-antitoxin system RelE/ParE family toxin</fullName>
    </recommendedName>
</protein>
<proteinExistence type="predicted"/>
<gene>
    <name evidence="1" type="ORF">ADIS_4430</name>
</gene>